<evidence type="ECO:0000313" key="2">
    <source>
        <dbReference type="Proteomes" id="UP001589890"/>
    </source>
</evidence>
<reference evidence="1 2" key="1">
    <citation type="submission" date="2024-09" db="EMBL/GenBank/DDBJ databases">
        <authorList>
            <person name="Sun Q."/>
            <person name="Mori K."/>
        </authorList>
    </citation>
    <scope>NUCLEOTIDE SEQUENCE [LARGE SCALE GENOMIC DNA]</scope>
    <source>
        <strain evidence="1 2">CGMCC 1.15906</strain>
    </source>
</reference>
<dbReference type="InterPro" id="IPR015947">
    <property type="entry name" value="PUA-like_sf"/>
</dbReference>
<keyword evidence="2" id="KW-1185">Reference proteome</keyword>
<sequence>MAKVSIDELGAWVLKCNPKVTNVPSLLADRGRSIETWCVADNYRSALFEAGQPVLFWVSGPARGKPEPGIWGRGLVTGPARQVHGKYVVPVELELFDQPVSRTLIAGHGPLRGIEPIRQPVMSNPSYVTKAELAALEELAFLPETPAGIRR</sequence>
<dbReference type="Proteomes" id="UP001589890">
    <property type="component" value="Unassembled WGS sequence"/>
</dbReference>
<evidence type="ECO:0008006" key="3">
    <source>
        <dbReference type="Google" id="ProtNLM"/>
    </source>
</evidence>
<dbReference type="RefSeq" id="WP_380050088.1">
    <property type="nucleotide sequence ID" value="NZ_JBHLTC010000027.1"/>
</dbReference>
<evidence type="ECO:0000313" key="1">
    <source>
        <dbReference type="EMBL" id="MFC0626484.1"/>
    </source>
</evidence>
<organism evidence="1 2">
    <name type="scientific">Kribbella deserti</name>
    <dbReference type="NCBI Taxonomy" id="1926257"/>
    <lineage>
        <taxon>Bacteria</taxon>
        <taxon>Bacillati</taxon>
        <taxon>Actinomycetota</taxon>
        <taxon>Actinomycetes</taxon>
        <taxon>Propionibacteriales</taxon>
        <taxon>Kribbellaceae</taxon>
        <taxon>Kribbella</taxon>
    </lineage>
</organism>
<comment type="caution">
    <text evidence="1">The sequence shown here is derived from an EMBL/GenBank/DDBJ whole genome shotgun (WGS) entry which is preliminary data.</text>
</comment>
<proteinExistence type="predicted"/>
<name>A0ABV6QPC7_9ACTN</name>
<dbReference type="EMBL" id="JBHLTC010000027">
    <property type="protein sequence ID" value="MFC0626484.1"/>
    <property type="molecule type" value="Genomic_DNA"/>
</dbReference>
<accession>A0ABV6QPC7</accession>
<dbReference type="SUPFAM" id="SSF88697">
    <property type="entry name" value="PUA domain-like"/>
    <property type="match status" value="1"/>
</dbReference>
<protein>
    <recommendedName>
        <fullName evidence="3">EVE domain-containing protein</fullName>
    </recommendedName>
</protein>
<gene>
    <name evidence="1" type="ORF">ACFFGN_20565</name>
</gene>